<organism evidence="1 2">
    <name type="scientific">Skermania pinensis</name>
    <dbReference type="NCBI Taxonomy" id="39122"/>
    <lineage>
        <taxon>Bacteria</taxon>
        <taxon>Bacillati</taxon>
        <taxon>Actinomycetota</taxon>
        <taxon>Actinomycetes</taxon>
        <taxon>Mycobacteriales</taxon>
        <taxon>Gordoniaceae</taxon>
        <taxon>Skermania</taxon>
    </lineage>
</organism>
<dbReference type="NCBIfam" id="NF040618">
    <property type="entry name" value="PPA1309_fam"/>
    <property type="match status" value="1"/>
</dbReference>
<gene>
    <name evidence="1" type="ORF">KV203_13080</name>
</gene>
<keyword evidence="2" id="KW-1185">Reference proteome</keyword>
<proteinExistence type="predicted"/>
<dbReference type="RefSeq" id="WP_066467604.1">
    <property type="nucleotide sequence ID" value="NZ_CBCRUZ010000002.1"/>
</dbReference>
<evidence type="ECO:0000313" key="1">
    <source>
        <dbReference type="EMBL" id="QXQ12852.1"/>
    </source>
</evidence>
<accession>A0ABX8S6Q2</accession>
<reference evidence="1" key="1">
    <citation type="submission" date="2021-07" db="EMBL/GenBank/DDBJ databases">
        <title>Candidatus Kaistella beijingensis sp. nov. isolated from a municipal wastewater treatment plant is involved in sludge foaming.</title>
        <authorList>
            <person name="Song Y."/>
            <person name="Liu S.-J."/>
        </authorList>
    </citation>
    <scope>NUCLEOTIDE SEQUENCE</scope>
    <source>
        <strain evidence="1">DSM 43998</strain>
    </source>
</reference>
<dbReference type="EMBL" id="CP079105">
    <property type="protein sequence ID" value="QXQ12852.1"/>
    <property type="molecule type" value="Genomic_DNA"/>
</dbReference>
<evidence type="ECO:0000313" key="2">
    <source>
        <dbReference type="Proteomes" id="UP000887023"/>
    </source>
</evidence>
<dbReference type="InterPro" id="IPR047681">
    <property type="entry name" value="PPA1309-like"/>
</dbReference>
<name>A0ABX8S6Q2_9ACTN</name>
<protein>
    <submittedName>
        <fullName evidence="1">Uncharacterized protein</fullName>
    </submittedName>
</protein>
<dbReference type="Proteomes" id="UP000887023">
    <property type="component" value="Chromosome"/>
</dbReference>
<sequence>MTLAEPQQRALARCVREVAEFVGEQGWDRPPQLFALVPTAELVAAEPSLAAQLADAAPLTPIAQEPLPAGDRTPLDEYLATLRWPPAVTGCVLVQPITVLPPTAETMLDDALGPLLADPDAADRAARNAAQTHPDRRQARLFAGVLRDGAELCLIQLRPDAAADGESDLLSYPDLASGLLIALRQTLE</sequence>